<accession>A0A4R5KHC9</accession>
<protein>
    <recommendedName>
        <fullName evidence="3">PBP domain-containing protein</fullName>
    </recommendedName>
</protein>
<dbReference type="AlphaFoldDB" id="A0A4R5KHC9"/>
<name>A0A4R5KHC9_9MICC</name>
<evidence type="ECO:0000256" key="2">
    <source>
        <dbReference type="SAM" id="MobiDB-lite"/>
    </source>
</evidence>
<proteinExistence type="predicted"/>
<dbReference type="InterPro" id="IPR050811">
    <property type="entry name" value="Phosphate_ABC_transporter"/>
</dbReference>
<evidence type="ECO:0000259" key="3">
    <source>
        <dbReference type="Pfam" id="PF12849"/>
    </source>
</evidence>
<dbReference type="Proteomes" id="UP000295511">
    <property type="component" value="Unassembled WGS sequence"/>
</dbReference>
<dbReference type="OrthoDB" id="4008270at2"/>
<comment type="caution">
    <text evidence="4">The sequence shown here is derived from an EMBL/GenBank/DDBJ whole genome shotgun (WGS) entry which is preliminary data.</text>
</comment>
<dbReference type="Gene3D" id="3.40.190.10">
    <property type="entry name" value="Periplasmic binding protein-like II"/>
    <property type="match status" value="2"/>
</dbReference>
<gene>
    <name evidence="4" type="ORF">E1809_15625</name>
</gene>
<keyword evidence="1" id="KW-0732">Signal</keyword>
<dbReference type="InterPro" id="IPR024370">
    <property type="entry name" value="PBP_domain"/>
</dbReference>
<sequence length="335" mass="36770">MPVITKTPREMPMLSGPTPEVDPALPTFEPHRPALRGTVRFVHSDRTIGIVPRWVEALSRYHPELNIETLIVASSVAAQTFVDGEADLAFIGREMLWGERDLFAAHFGGVPRRFAGCGGNLDIPGTTHAVAVFVHKDNPLAQISLDQLDAIYSTTRNQGLDPIRTWGDLGLEGEWAKQPIRLWGQTPDVGFDRFVQERSLLGGDYREDIELLHQVDTIPQRVAEDRYSIGYAGFGHGLDVAGAKALALSPRVGGPAVECTPETALSQEYPFSRRLYLFVPGAGSEPVPPATAEILRFALSREGQAAVAEDGLFLPLPERVVRHDRSLLEGLIQEQ</sequence>
<organism evidence="4 5">
    <name type="scientific">Arthrobacter terricola</name>
    <dbReference type="NCBI Taxonomy" id="2547396"/>
    <lineage>
        <taxon>Bacteria</taxon>
        <taxon>Bacillati</taxon>
        <taxon>Actinomycetota</taxon>
        <taxon>Actinomycetes</taxon>
        <taxon>Micrococcales</taxon>
        <taxon>Micrococcaceae</taxon>
        <taxon>Arthrobacter</taxon>
    </lineage>
</organism>
<feature type="domain" description="PBP" evidence="3">
    <location>
        <begin position="49"/>
        <end position="302"/>
    </location>
</feature>
<evidence type="ECO:0000256" key="1">
    <source>
        <dbReference type="ARBA" id="ARBA00022729"/>
    </source>
</evidence>
<keyword evidence="5" id="KW-1185">Reference proteome</keyword>
<dbReference type="PANTHER" id="PTHR30570">
    <property type="entry name" value="PERIPLASMIC PHOSPHATE BINDING COMPONENT OF PHOSPHATE ABC TRANSPORTER"/>
    <property type="match status" value="1"/>
</dbReference>
<evidence type="ECO:0000313" key="5">
    <source>
        <dbReference type="Proteomes" id="UP000295511"/>
    </source>
</evidence>
<dbReference type="EMBL" id="SMRU01000018">
    <property type="protein sequence ID" value="TDF93660.1"/>
    <property type="molecule type" value="Genomic_DNA"/>
</dbReference>
<dbReference type="SUPFAM" id="SSF53850">
    <property type="entry name" value="Periplasmic binding protein-like II"/>
    <property type="match status" value="1"/>
</dbReference>
<dbReference type="Pfam" id="PF12849">
    <property type="entry name" value="PBP_like_2"/>
    <property type="match status" value="1"/>
</dbReference>
<dbReference type="RefSeq" id="WP_133205164.1">
    <property type="nucleotide sequence ID" value="NZ_SMRU01000018.1"/>
</dbReference>
<evidence type="ECO:0000313" key="4">
    <source>
        <dbReference type="EMBL" id="TDF93660.1"/>
    </source>
</evidence>
<feature type="region of interest" description="Disordered" evidence="2">
    <location>
        <begin position="1"/>
        <end position="20"/>
    </location>
</feature>
<dbReference type="PANTHER" id="PTHR30570:SF6">
    <property type="entry name" value="PHOSPHATE-BINDING PROTEIN PSTS"/>
    <property type="match status" value="1"/>
</dbReference>
<reference evidence="4 5" key="1">
    <citation type="submission" date="2019-03" db="EMBL/GenBank/DDBJ databases">
        <title>Whole genome sequence of Arthrobacter sp JH1-1.</title>
        <authorList>
            <person name="Trinh H.N."/>
        </authorList>
    </citation>
    <scope>NUCLEOTIDE SEQUENCE [LARGE SCALE GENOMIC DNA]</scope>
    <source>
        <strain evidence="4 5">JH1-1</strain>
    </source>
</reference>